<accession>A0A2N0H706</accession>
<keyword evidence="1" id="KW-0472">Membrane</keyword>
<dbReference type="AlphaFoldDB" id="A0A2N0H706"/>
<dbReference type="Proteomes" id="UP000232587">
    <property type="component" value="Unassembled WGS sequence"/>
</dbReference>
<sequence>MATLAGSALAGPDTTVEPRGDAFFARMAIVMALTVVAGFSFQLAMGRSTFASPLRVHIHAVLFMGWVAIFVLQSQFATRGPIALHRKLGWLAVGWMFAMLTAAMVVIVAMARNGTVPFFFTPQHFLIADPFTLLGFMGLTGAAVALRRDTDWHARLHVGGMAVLTGPAFGRLIPMPLLVPYAFEAAGVGSALFLVAGMVRDKRRSGAVHPAWWIGMAVLVGTLVFARVLANSPVGDAIYQAAVAGYPGADIPGLEYPAPPGTPLRTGQ</sequence>
<dbReference type="EMBL" id="PHUF01000004">
    <property type="protein sequence ID" value="PKB14729.1"/>
    <property type="molecule type" value="Genomic_DNA"/>
</dbReference>
<name>A0A2N0H706_9SPHN</name>
<feature type="transmembrane region" description="Helical" evidence="1">
    <location>
        <begin position="123"/>
        <end position="144"/>
    </location>
</feature>
<evidence type="ECO:0000313" key="2">
    <source>
        <dbReference type="EMBL" id="PKB14729.1"/>
    </source>
</evidence>
<protein>
    <submittedName>
        <fullName evidence="2">Uncharacterized protein</fullName>
    </submittedName>
</protein>
<reference evidence="2 3" key="1">
    <citation type="submission" date="2017-11" db="EMBL/GenBank/DDBJ databases">
        <title>Genomic Encyclopedia of Type Strains, Phase III (KMG-III): the genomes of soil and plant-associated and newly described type strains.</title>
        <authorList>
            <person name="Whitman W."/>
        </authorList>
    </citation>
    <scope>NUCLEOTIDE SEQUENCE [LARGE SCALE GENOMIC DNA]</scope>
    <source>
        <strain evidence="2 3">CGMCC 1.12274</strain>
    </source>
</reference>
<gene>
    <name evidence="2" type="ORF">B0I00_2327</name>
</gene>
<feature type="transmembrane region" description="Helical" evidence="1">
    <location>
        <begin position="179"/>
        <end position="199"/>
    </location>
</feature>
<feature type="transmembrane region" description="Helical" evidence="1">
    <location>
        <begin position="23"/>
        <end position="44"/>
    </location>
</feature>
<organism evidence="2 3">
    <name type="scientific">Novosphingobium kunmingense</name>
    <dbReference type="NCBI Taxonomy" id="1211806"/>
    <lineage>
        <taxon>Bacteria</taxon>
        <taxon>Pseudomonadati</taxon>
        <taxon>Pseudomonadota</taxon>
        <taxon>Alphaproteobacteria</taxon>
        <taxon>Sphingomonadales</taxon>
        <taxon>Sphingomonadaceae</taxon>
        <taxon>Novosphingobium</taxon>
    </lineage>
</organism>
<feature type="transmembrane region" description="Helical" evidence="1">
    <location>
        <begin position="56"/>
        <end position="76"/>
    </location>
</feature>
<feature type="transmembrane region" description="Helical" evidence="1">
    <location>
        <begin position="156"/>
        <end position="173"/>
    </location>
</feature>
<dbReference type="RefSeq" id="WP_232730211.1">
    <property type="nucleotide sequence ID" value="NZ_PHUF01000004.1"/>
</dbReference>
<keyword evidence="1" id="KW-0812">Transmembrane</keyword>
<keyword evidence="3" id="KW-1185">Reference proteome</keyword>
<evidence type="ECO:0000313" key="3">
    <source>
        <dbReference type="Proteomes" id="UP000232587"/>
    </source>
</evidence>
<evidence type="ECO:0000256" key="1">
    <source>
        <dbReference type="SAM" id="Phobius"/>
    </source>
</evidence>
<proteinExistence type="predicted"/>
<feature type="transmembrane region" description="Helical" evidence="1">
    <location>
        <begin position="211"/>
        <end position="230"/>
    </location>
</feature>
<comment type="caution">
    <text evidence="2">The sequence shown here is derived from an EMBL/GenBank/DDBJ whole genome shotgun (WGS) entry which is preliminary data.</text>
</comment>
<keyword evidence="1" id="KW-1133">Transmembrane helix</keyword>
<feature type="transmembrane region" description="Helical" evidence="1">
    <location>
        <begin position="88"/>
        <end position="111"/>
    </location>
</feature>